<dbReference type="AlphaFoldDB" id="A0A2N5SK89"/>
<proteinExistence type="predicted"/>
<dbReference type="Proteomes" id="UP000235392">
    <property type="component" value="Unassembled WGS sequence"/>
</dbReference>
<name>A0A2N5SK89_9BASI</name>
<organism evidence="2 4">
    <name type="scientific">Puccinia coronata f. sp. avenae</name>
    <dbReference type="NCBI Taxonomy" id="200324"/>
    <lineage>
        <taxon>Eukaryota</taxon>
        <taxon>Fungi</taxon>
        <taxon>Dikarya</taxon>
        <taxon>Basidiomycota</taxon>
        <taxon>Pucciniomycotina</taxon>
        <taxon>Pucciniomycetes</taxon>
        <taxon>Pucciniales</taxon>
        <taxon>Pucciniaceae</taxon>
        <taxon>Puccinia</taxon>
    </lineage>
</organism>
<evidence type="ECO:0000313" key="4">
    <source>
        <dbReference type="Proteomes" id="UP000235388"/>
    </source>
</evidence>
<evidence type="ECO:0000256" key="1">
    <source>
        <dbReference type="SAM" id="SignalP"/>
    </source>
</evidence>
<feature type="signal peptide" evidence="1">
    <location>
        <begin position="1"/>
        <end position="17"/>
    </location>
</feature>
<accession>A0A2N5SK89</accession>
<feature type="chain" id="PRO_5015083565" evidence="1">
    <location>
        <begin position="18"/>
        <end position="141"/>
    </location>
</feature>
<evidence type="ECO:0000313" key="5">
    <source>
        <dbReference type="Proteomes" id="UP000235392"/>
    </source>
</evidence>
<comment type="caution">
    <text evidence="2">The sequence shown here is derived from an EMBL/GenBank/DDBJ whole genome shotgun (WGS) entry which is preliminary data.</text>
</comment>
<reference evidence="4 5" key="1">
    <citation type="submission" date="2017-11" db="EMBL/GenBank/DDBJ databases">
        <title>De novo assembly and phasing of dikaryotic genomes from two isolates of Puccinia coronata f. sp. avenae, the causal agent of oat crown rust.</title>
        <authorList>
            <person name="Miller M.E."/>
            <person name="Zhang Y."/>
            <person name="Omidvar V."/>
            <person name="Sperschneider J."/>
            <person name="Schwessinger B."/>
            <person name="Raley C."/>
            <person name="Palmer J.M."/>
            <person name="Garnica D."/>
            <person name="Upadhyaya N."/>
            <person name="Rathjen J."/>
            <person name="Taylor J.M."/>
            <person name="Park R.F."/>
            <person name="Dodds P.N."/>
            <person name="Hirsch C.D."/>
            <person name="Kianian S.F."/>
            <person name="Figueroa M."/>
        </authorList>
    </citation>
    <scope>NUCLEOTIDE SEQUENCE [LARGE SCALE GENOMIC DNA]</scope>
    <source>
        <strain evidence="2">12NC29</strain>
        <strain evidence="3">12SD80</strain>
    </source>
</reference>
<keyword evidence="1" id="KW-0732">Signal</keyword>
<protein>
    <submittedName>
        <fullName evidence="2">Uncharacterized protein</fullName>
    </submittedName>
</protein>
<gene>
    <name evidence="2" type="ORF">PCANC_18414</name>
    <name evidence="3" type="ORF">PCASD_14120</name>
</gene>
<evidence type="ECO:0000313" key="2">
    <source>
        <dbReference type="EMBL" id="PLW13639.1"/>
    </source>
</evidence>
<sequence length="141" mass="15885">MKTPGLAVMTVLFSVPALDFSSLTNTITKIEGPWLDRMPQSMKGKLILSSGPHEAQGQYFRIVGPETTTFHLSNGKKEKKVHVFNALDHKQEYVLNNLHPNIWLHKIIAAQNTHLFDLAGSDCCLWLVNPPVDNKIFVYDD</sequence>
<keyword evidence="4" id="KW-1185">Reference proteome</keyword>
<evidence type="ECO:0000313" key="3">
    <source>
        <dbReference type="EMBL" id="PLW36646.1"/>
    </source>
</evidence>
<dbReference type="Proteomes" id="UP000235388">
    <property type="component" value="Unassembled WGS sequence"/>
</dbReference>
<dbReference type="EMBL" id="PGCJ01000943">
    <property type="protein sequence ID" value="PLW13639.1"/>
    <property type="molecule type" value="Genomic_DNA"/>
</dbReference>
<dbReference type="EMBL" id="PGCI01000156">
    <property type="protein sequence ID" value="PLW36646.1"/>
    <property type="molecule type" value="Genomic_DNA"/>
</dbReference>